<dbReference type="AlphaFoldDB" id="A0A8C0ZTH4"/>
<dbReference type="Ensembl" id="ENSCCNT00000023453.1">
    <property type="protein sequence ID" value="ENSCCNP00000018015.1"/>
    <property type="gene ID" value="ENSCCNG00000018319.1"/>
</dbReference>
<organism evidence="7">
    <name type="scientific">Castor canadensis</name>
    <name type="common">American beaver</name>
    <dbReference type="NCBI Taxonomy" id="51338"/>
    <lineage>
        <taxon>Eukaryota</taxon>
        <taxon>Metazoa</taxon>
        <taxon>Chordata</taxon>
        <taxon>Craniata</taxon>
        <taxon>Vertebrata</taxon>
        <taxon>Euteleostomi</taxon>
        <taxon>Mammalia</taxon>
        <taxon>Eutheria</taxon>
        <taxon>Euarchontoglires</taxon>
        <taxon>Glires</taxon>
        <taxon>Rodentia</taxon>
        <taxon>Castorimorpha</taxon>
        <taxon>Castoridae</taxon>
        <taxon>Castor</taxon>
    </lineage>
</organism>
<dbReference type="Pfam" id="PF07496">
    <property type="entry name" value="zf-CW"/>
    <property type="match status" value="1"/>
</dbReference>
<dbReference type="Gene3D" id="3.30.40.100">
    <property type="match status" value="1"/>
</dbReference>
<dbReference type="GO" id="GO:0008270">
    <property type="term" value="F:zinc ion binding"/>
    <property type="evidence" value="ECO:0007669"/>
    <property type="project" value="UniProtKB-KW"/>
</dbReference>
<accession>A0A8C0ZTH4</accession>
<keyword evidence="3" id="KW-0862">Zinc</keyword>
<dbReference type="PROSITE" id="PS51050">
    <property type="entry name" value="ZF_CW"/>
    <property type="match status" value="1"/>
</dbReference>
<evidence type="ECO:0000256" key="4">
    <source>
        <dbReference type="PROSITE-ProRule" id="PRU00454"/>
    </source>
</evidence>
<dbReference type="Gene3D" id="2.30.30.140">
    <property type="match status" value="1"/>
</dbReference>
<evidence type="ECO:0000256" key="2">
    <source>
        <dbReference type="ARBA" id="ARBA00022771"/>
    </source>
</evidence>
<keyword evidence="2 4" id="KW-0863">Zinc-finger</keyword>
<evidence type="ECO:0000256" key="3">
    <source>
        <dbReference type="ARBA" id="ARBA00022833"/>
    </source>
</evidence>
<reference evidence="7" key="1">
    <citation type="submission" date="2023-09" db="UniProtKB">
        <authorList>
            <consortium name="Ensembl"/>
        </authorList>
    </citation>
    <scope>IDENTIFICATION</scope>
</reference>
<dbReference type="CDD" id="cd20145">
    <property type="entry name" value="PWWP_ZCWPW1"/>
    <property type="match status" value="1"/>
</dbReference>
<evidence type="ECO:0000259" key="6">
    <source>
        <dbReference type="PROSITE" id="PS51050"/>
    </source>
</evidence>
<name>A0A8C0ZTH4_CASCN</name>
<dbReference type="InterPro" id="IPR011124">
    <property type="entry name" value="Znf_CW"/>
</dbReference>
<sequence length="603" mass="67473">MMTTLQNKEECGKGPKKTFAPPIQKLHSMIRHAPDSPKEVTPGVNSPQAETRPNLPKARIEQKVTRENGPSSGQETKGKAQDNKPAGKKVKEKSSLTNAEFEEIVQIVLQKSLQECLEVSCAQCIVCTQLNKQRGIASSATKNMDGERVMVSHAPETSAAVEDEVVPEIRTSKPSQPIPAPSEKKLTKLPLSKRKKRAQDEKIGKIQGGHEHRQKDQLKQMIQNHFYIRDQKKGEESGFGQFLVWVQCSFSNCEKWRRLPGNIDPSVLPDNWSCDQNPDLNYNRCDIPEEAWTGRESDVIYASYIPGSIIWAKQYGYPMEVGSSKYHVTFFGETVSRAWIPVNMLKNFQELSQELAGVKKCRNKDYSQKLGAAIVMAQEAEKVNIQERVNLFGFWSRYSISEKEKGIGDNSPEYCSEKEEEEDSAMEEEAKEKKKDPTLPCPKSAKIHTKKPKLTGMANGQDRALKKKIKKRCLGTESTAAAPAPLMKREEGQRNSDLDQPDPKKKFKAPPNKTSASSLSEEKEGRMVPKCPTPPARPSVRKVAPRPQELPTEGAVSVLSEDETSSDLDLAQLMEDIGGESEEKGELQQRDDADEFSMAFLEE</sequence>
<feature type="compositionally biased region" description="Basic and acidic residues" evidence="5">
    <location>
        <begin position="428"/>
        <end position="437"/>
    </location>
</feature>
<evidence type="ECO:0000256" key="1">
    <source>
        <dbReference type="ARBA" id="ARBA00022723"/>
    </source>
</evidence>
<dbReference type="PANTHER" id="PTHR15999">
    <property type="entry name" value="ZINC FINGER CW-TYPE PWWP DOMAIN PROTEIN 1"/>
    <property type="match status" value="1"/>
</dbReference>
<feature type="compositionally biased region" description="Basic and acidic residues" evidence="5">
    <location>
        <begin position="487"/>
        <end position="504"/>
    </location>
</feature>
<feature type="compositionally biased region" description="Acidic residues" evidence="5">
    <location>
        <begin position="418"/>
        <end position="427"/>
    </location>
</feature>
<dbReference type="PANTHER" id="PTHR15999:SF2">
    <property type="entry name" value="ZINC FINGER CW-TYPE PWWP DOMAIN PROTEIN 1"/>
    <property type="match status" value="1"/>
</dbReference>
<dbReference type="InterPro" id="IPR000313">
    <property type="entry name" value="PWWP_dom"/>
</dbReference>
<evidence type="ECO:0000313" key="7">
    <source>
        <dbReference type="Ensembl" id="ENSCCNP00000018015.1"/>
    </source>
</evidence>
<feature type="domain" description="CW-type" evidence="6">
    <location>
        <begin position="239"/>
        <end position="293"/>
    </location>
</feature>
<dbReference type="Pfam" id="PF00855">
    <property type="entry name" value="PWWP"/>
    <property type="match status" value="1"/>
</dbReference>
<feature type="region of interest" description="Disordered" evidence="5">
    <location>
        <begin position="405"/>
        <end position="566"/>
    </location>
</feature>
<dbReference type="InterPro" id="IPR042778">
    <property type="entry name" value="ZCWPW1/ZCWPW2"/>
</dbReference>
<dbReference type="GO" id="GO:0005634">
    <property type="term" value="C:nucleus"/>
    <property type="evidence" value="ECO:0007669"/>
    <property type="project" value="TreeGrafter"/>
</dbReference>
<dbReference type="SUPFAM" id="SSF63748">
    <property type="entry name" value="Tudor/PWWP/MBT"/>
    <property type="match status" value="1"/>
</dbReference>
<feature type="region of interest" description="Disordered" evidence="5">
    <location>
        <begin position="1"/>
        <end position="95"/>
    </location>
</feature>
<keyword evidence="1" id="KW-0479">Metal-binding</keyword>
<protein>
    <recommendedName>
        <fullName evidence="6">CW-type domain-containing protein</fullName>
    </recommendedName>
</protein>
<gene>
    <name evidence="7" type="primary">Zcwpw1</name>
</gene>
<evidence type="ECO:0000256" key="5">
    <source>
        <dbReference type="SAM" id="MobiDB-lite"/>
    </source>
</evidence>
<proteinExistence type="predicted"/>